<dbReference type="FunFam" id="2.20.100.10:FF:000001">
    <property type="entry name" value="semaphorin-5A isoform X1"/>
    <property type="match status" value="1"/>
</dbReference>
<keyword evidence="1" id="KW-0677">Repeat</keyword>
<sequence>MLCLERTETGCATTCTRSSKKVHKYTVKCGWWWKKRCTKHSSYFIDNETYTCYKPCPINGGWSHWSSWQSKCAPSSRNRCIGEQTRKRTRNCNNPYPQYGGSNCYGSGMEKHSRKCQLKDVLKNGGWSAWGNWRQISPCSRVCGKGVMIVIRQRSCNNPKPRCGGKLCEGTTLEYKEKGCYNKKHCGSKVLPKKASTKKLKSKKN</sequence>
<dbReference type="PANTHER" id="PTHR22906:SF50">
    <property type="entry name" value="MAM AND LDL-RECEPTOR CLASS A DOMAIN-CONTAINING PROTEIN 2-LIKE"/>
    <property type="match status" value="1"/>
</dbReference>
<dbReference type="SMART" id="SM00209">
    <property type="entry name" value="TSP1"/>
    <property type="match status" value="2"/>
</dbReference>
<dbReference type="InterPro" id="IPR052065">
    <property type="entry name" value="Compl_asym_regulator"/>
</dbReference>
<dbReference type="Pfam" id="PF00090">
    <property type="entry name" value="TSP_1"/>
    <property type="match status" value="1"/>
</dbReference>
<reference evidence="3" key="1">
    <citation type="submission" date="2022-08" db="UniProtKB">
        <authorList>
            <consortium name="EnsemblMetazoa"/>
        </authorList>
    </citation>
    <scope>IDENTIFICATION</scope>
    <source>
        <strain evidence="3">05x7-T-G4-1.051#20</strain>
    </source>
</reference>
<evidence type="ECO:0000256" key="2">
    <source>
        <dbReference type="ARBA" id="ARBA00023157"/>
    </source>
</evidence>
<dbReference type="SUPFAM" id="SSF82895">
    <property type="entry name" value="TSP-1 type 1 repeat"/>
    <property type="match status" value="2"/>
</dbReference>
<organism evidence="3 4">
    <name type="scientific">Magallana gigas</name>
    <name type="common">Pacific oyster</name>
    <name type="synonym">Crassostrea gigas</name>
    <dbReference type="NCBI Taxonomy" id="29159"/>
    <lineage>
        <taxon>Eukaryota</taxon>
        <taxon>Metazoa</taxon>
        <taxon>Spiralia</taxon>
        <taxon>Lophotrochozoa</taxon>
        <taxon>Mollusca</taxon>
        <taxon>Bivalvia</taxon>
        <taxon>Autobranchia</taxon>
        <taxon>Pteriomorphia</taxon>
        <taxon>Ostreida</taxon>
        <taxon>Ostreoidea</taxon>
        <taxon>Ostreidae</taxon>
        <taxon>Magallana</taxon>
    </lineage>
</organism>
<dbReference type="EnsemblMetazoa" id="G17688.1">
    <property type="protein sequence ID" value="G17688.1:cds"/>
    <property type="gene ID" value="G17688"/>
</dbReference>
<evidence type="ECO:0000313" key="4">
    <source>
        <dbReference type="Proteomes" id="UP000005408"/>
    </source>
</evidence>
<dbReference type="AlphaFoldDB" id="A0A8W8J909"/>
<dbReference type="InterPro" id="IPR000884">
    <property type="entry name" value="TSP1_rpt"/>
</dbReference>
<evidence type="ECO:0008006" key="5">
    <source>
        <dbReference type="Google" id="ProtNLM"/>
    </source>
</evidence>
<dbReference type="Gene3D" id="2.20.100.10">
    <property type="entry name" value="Thrombospondin type-1 (TSP1) repeat"/>
    <property type="match status" value="2"/>
</dbReference>
<keyword evidence="4" id="KW-1185">Reference proteome</keyword>
<dbReference type="Proteomes" id="UP000005408">
    <property type="component" value="Unassembled WGS sequence"/>
</dbReference>
<dbReference type="PANTHER" id="PTHR22906">
    <property type="entry name" value="PROPERDIN"/>
    <property type="match status" value="1"/>
</dbReference>
<proteinExistence type="predicted"/>
<evidence type="ECO:0000256" key="1">
    <source>
        <dbReference type="ARBA" id="ARBA00022737"/>
    </source>
</evidence>
<evidence type="ECO:0000313" key="3">
    <source>
        <dbReference type="EnsemblMetazoa" id="G17688.1:cds"/>
    </source>
</evidence>
<accession>A0A8W8J909</accession>
<dbReference type="InterPro" id="IPR036383">
    <property type="entry name" value="TSP1_rpt_sf"/>
</dbReference>
<dbReference type="PROSITE" id="PS50092">
    <property type="entry name" value="TSP1"/>
    <property type="match status" value="2"/>
</dbReference>
<protein>
    <recommendedName>
        <fullName evidence="5">Hemicentin-1</fullName>
    </recommendedName>
</protein>
<keyword evidence="2" id="KW-1015">Disulfide bond</keyword>
<name>A0A8W8J909_MAGGI</name>